<dbReference type="PRINTS" id="PR00420">
    <property type="entry name" value="RNGMNOXGNASE"/>
</dbReference>
<dbReference type="Gene3D" id="3.50.50.60">
    <property type="entry name" value="FAD/NAD(P)-binding domain"/>
    <property type="match status" value="2"/>
</dbReference>
<evidence type="ECO:0000313" key="4">
    <source>
        <dbReference type="Proteomes" id="UP000199103"/>
    </source>
</evidence>
<keyword evidence="4" id="KW-1185">Reference proteome</keyword>
<organism evidence="3 4">
    <name type="scientific">Microlunatus soli</name>
    <dbReference type="NCBI Taxonomy" id="630515"/>
    <lineage>
        <taxon>Bacteria</taxon>
        <taxon>Bacillati</taxon>
        <taxon>Actinomycetota</taxon>
        <taxon>Actinomycetes</taxon>
        <taxon>Propionibacteriales</taxon>
        <taxon>Propionibacteriaceae</taxon>
        <taxon>Microlunatus</taxon>
    </lineage>
</organism>
<feature type="region of interest" description="Disordered" evidence="1">
    <location>
        <begin position="428"/>
        <end position="468"/>
    </location>
</feature>
<feature type="domain" description="FAD-binding" evidence="2">
    <location>
        <begin position="303"/>
        <end position="386"/>
    </location>
</feature>
<dbReference type="SUPFAM" id="SSF51905">
    <property type="entry name" value="FAD/NAD(P)-binding domain"/>
    <property type="match status" value="1"/>
</dbReference>
<gene>
    <name evidence="3" type="ORF">SAMN04489812_1865</name>
</gene>
<dbReference type="Proteomes" id="UP000199103">
    <property type="component" value="Chromosome I"/>
</dbReference>
<dbReference type="Pfam" id="PF01494">
    <property type="entry name" value="FAD_binding_3"/>
    <property type="match status" value="1"/>
</dbReference>
<dbReference type="InterPro" id="IPR002938">
    <property type="entry name" value="FAD-bd"/>
</dbReference>
<protein>
    <submittedName>
        <fullName evidence="3">2-polyprenyl-6-methoxyphenol hydroxylase</fullName>
    </submittedName>
</protein>
<name>A0A1H1S2W7_9ACTN</name>
<evidence type="ECO:0000256" key="1">
    <source>
        <dbReference type="SAM" id="MobiDB-lite"/>
    </source>
</evidence>
<dbReference type="OrthoDB" id="3212532at2"/>
<dbReference type="PANTHER" id="PTHR46865">
    <property type="entry name" value="OXIDOREDUCTASE-RELATED"/>
    <property type="match status" value="1"/>
</dbReference>
<feature type="compositionally biased region" description="Low complexity" evidence="1">
    <location>
        <begin position="170"/>
        <end position="179"/>
    </location>
</feature>
<accession>A0A1H1S2W7</accession>
<dbReference type="AlphaFoldDB" id="A0A1H1S2W7"/>
<dbReference type="STRING" id="630515.SAMN04489812_1865"/>
<evidence type="ECO:0000259" key="2">
    <source>
        <dbReference type="Pfam" id="PF01494"/>
    </source>
</evidence>
<sequence length="468" mass="50752">MLTEMSVEEQYRQASSDDLRILVVGAGIGGITVAQLLRRQHRHPVLIDRAAPDADPGYMLALMPMVDPVLDRLGVHERYCTASTPVQRYGLRDRHGRRTRLDPIGTVLDQYGDYRGIDRASLIDALSTDGCPVAHRTTIHATRDEDVPDAPIMVGFGEPWRGGRERRRPAPAASRQAPAAWRETISGQQSAAPREYAFDVLILADGMGSQGRGLVVGSQPLDRAETDWSGWVVWIESDADADLGEEVWGTGFFLGSYPVLDRIGVFLGGPDRELDLGRQAFVDSVRRRLREVSPRTERALTAVEQTPDAYRWAMNDVRSPSWTRNRLALLGDAAAGFMPTAGIGAGMAMESAGVLAAALQRAERSTVAAALADYERVQRPRVEAAQKTSRQLARMMFNSSRVIAAARDLGTRFVDVGTALKPIQRLLQSPPADLSQPPSAVVGSGQGRSSQHGSGQAGGPSRSSGSLR</sequence>
<dbReference type="Pfam" id="PF13450">
    <property type="entry name" value="NAD_binding_8"/>
    <property type="match status" value="1"/>
</dbReference>
<dbReference type="EMBL" id="LT629772">
    <property type="protein sequence ID" value="SDS42367.1"/>
    <property type="molecule type" value="Genomic_DNA"/>
</dbReference>
<dbReference type="InterPro" id="IPR051704">
    <property type="entry name" value="FAD_aromatic-hydroxylase"/>
</dbReference>
<dbReference type="RefSeq" id="WP_157683330.1">
    <property type="nucleotide sequence ID" value="NZ_LT629772.1"/>
</dbReference>
<reference evidence="3 4" key="1">
    <citation type="submission" date="2016-10" db="EMBL/GenBank/DDBJ databases">
        <authorList>
            <person name="de Groot N.N."/>
        </authorList>
    </citation>
    <scope>NUCLEOTIDE SEQUENCE [LARGE SCALE GENOMIC DNA]</scope>
    <source>
        <strain evidence="3 4">DSM 21800</strain>
    </source>
</reference>
<dbReference type="InterPro" id="IPR036188">
    <property type="entry name" value="FAD/NAD-bd_sf"/>
</dbReference>
<proteinExistence type="predicted"/>
<feature type="region of interest" description="Disordered" evidence="1">
    <location>
        <begin position="150"/>
        <end position="179"/>
    </location>
</feature>
<evidence type="ECO:0000313" key="3">
    <source>
        <dbReference type="EMBL" id="SDS42367.1"/>
    </source>
</evidence>
<dbReference type="GO" id="GO:0071949">
    <property type="term" value="F:FAD binding"/>
    <property type="evidence" value="ECO:0007669"/>
    <property type="project" value="InterPro"/>
</dbReference>